<protein>
    <submittedName>
        <fullName evidence="2">Uncharacterized protein</fullName>
    </submittedName>
</protein>
<name>A0A4R6U7Q4_9BACI</name>
<dbReference type="Proteomes" id="UP000295632">
    <property type="component" value="Unassembled WGS sequence"/>
</dbReference>
<feature type="transmembrane region" description="Helical" evidence="1">
    <location>
        <begin position="66"/>
        <end position="89"/>
    </location>
</feature>
<dbReference type="OrthoDB" id="2605076at2"/>
<dbReference type="RefSeq" id="WP_133579975.1">
    <property type="nucleotide sequence ID" value="NZ_SNYJ01000005.1"/>
</dbReference>
<evidence type="ECO:0000313" key="3">
    <source>
        <dbReference type="Proteomes" id="UP000295632"/>
    </source>
</evidence>
<evidence type="ECO:0000313" key="2">
    <source>
        <dbReference type="EMBL" id="TDQ40779.1"/>
    </source>
</evidence>
<reference evidence="2 3" key="1">
    <citation type="submission" date="2019-03" db="EMBL/GenBank/DDBJ databases">
        <title>Genomic Encyclopedia of Type Strains, Phase IV (KMG-IV): sequencing the most valuable type-strain genomes for metagenomic binning, comparative biology and taxonomic classification.</title>
        <authorList>
            <person name="Goeker M."/>
        </authorList>
    </citation>
    <scope>NUCLEOTIDE SEQUENCE [LARGE SCALE GENOMIC DNA]</scope>
    <source>
        <strain evidence="2 3">DSM 28697</strain>
    </source>
</reference>
<dbReference type="EMBL" id="SNYJ01000005">
    <property type="protein sequence ID" value="TDQ40779.1"/>
    <property type="molecule type" value="Genomic_DNA"/>
</dbReference>
<keyword evidence="1" id="KW-0812">Transmembrane</keyword>
<gene>
    <name evidence="2" type="ORF">EV213_105125</name>
</gene>
<feature type="transmembrane region" description="Helical" evidence="1">
    <location>
        <begin position="34"/>
        <end position="54"/>
    </location>
</feature>
<organism evidence="2 3">
    <name type="scientific">Aureibacillus halotolerans</name>
    <dbReference type="NCBI Taxonomy" id="1508390"/>
    <lineage>
        <taxon>Bacteria</taxon>
        <taxon>Bacillati</taxon>
        <taxon>Bacillota</taxon>
        <taxon>Bacilli</taxon>
        <taxon>Bacillales</taxon>
        <taxon>Bacillaceae</taxon>
        <taxon>Aureibacillus</taxon>
    </lineage>
</organism>
<sequence>MIGLFNWVYFRTLVLNVLEVSSINPWSWKIIDNVSFIVFGIGWLLVVLCSQYMYTKALKQSNVLNVFCVFTGYQFFLLFLCSAVSMVINSGDMSLLRWFIWGGEGVAGVVCFFIGYTRSKPSAMENHTKKGDAL</sequence>
<comment type="caution">
    <text evidence="2">The sequence shown here is derived from an EMBL/GenBank/DDBJ whole genome shotgun (WGS) entry which is preliminary data.</text>
</comment>
<evidence type="ECO:0000256" key="1">
    <source>
        <dbReference type="SAM" id="Phobius"/>
    </source>
</evidence>
<accession>A0A4R6U7Q4</accession>
<dbReference type="AlphaFoldDB" id="A0A4R6U7Q4"/>
<feature type="transmembrane region" description="Helical" evidence="1">
    <location>
        <begin position="95"/>
        <end position="116"/>
    </location>
</feature>
<keyword evidence="1" id="KW-1133">Transmembrane helix</keyword>
<keyword evidence="1" id="KW-0472">Membrane</keyword>
<proteinExistence type="predicted"/>
<keyword evidence="3" id="KW-1185">Reference proteome</keyword>